<dbReference type="Pfam" id="PF09371">
    <property type="entry name" value="Tex_N"/>
    <property type="match status" value="1"/>
</dbReference>
<dbReference type="PROSITE" id="PS50126">
    <property type="entry name" value="S1"/>
    <property type="match status" value="1"/>
</dbReference>
<dbReference type="Gene3D" id="2.40.50.140">
    <property type="entry name" value="Nucleic acid-binding proteins"/>
    <property type="match status" value="1"/>
</dbReference>
<dbReference type="InterPro" id="IPR018974">
    <property type="entry name" value="Tex-like_N"/>
</dbReference>
<dbReference type="Gene3D" id="3.30.420.140">
    <property type="entry name" value="YqgF/RNase H-like domain"/>
    <property type="match status" value="1"/>
</dbReference>
<dbReference type="InterPro" id="IPR037027">
    <property type="entry name" value="YqgF/RNaseH-like_dom_sf"/>
</dbReference>
<dbReference type="EMBL" id="CP102294">
    <property type="protein sequence ID" value="UWN56393.1"/>
    <property type="molecule type" value="Genomic_DNA"/>
</dbReference>
<evidence type="ECO:0000313" key="3">
    <source>
        <dbReference type="Proteomes" id="UP001059295"/>
    </source>
</evidence>
<dbReference type="SMART" id="SM00732">
    <property type="entry name" value="YqgFc"/>
    <property type="match status" value="1"/>
</dbReference>
<dbReference type="Pfam" id="PF00575">
    <property type="entry name" value="S1"/>
    <property type="match status" value="1"/>
</dbReference>
<sequence length="713" mass="78700">MTDTDERMIREIARLCSLPESRVERTVTLLQGGATIPFITRYRKEATGGLDEVQVGAVRDRLERLNALEARKRTVRSAIEAAGKMTGALSAQLDDCWDGDKLEDLYLPYKPKRRTRAAAAREKGLEPLAALLMRQDGSQPERLADRFVRGEVADREQALAGACDIVAEWVAENARAREAVRAEYARAAVLSSRAVAGREDEGAKYSDYFGRSFPLRRMPSHRLLALFRGEREGFLKLSLSLSDPEAPVARLVRMFVRGDSPARRLVESAVRDSFRRLIVPSIENECFATAKQRADDEAIRVFADNLRQLLLSAPLGRRRVLAIDPGFRTGCKTVCLDEQGALLHYETIYPHPPRPQADEAVRRLSALVGTYRIEAVAIGDGTAGRETERFVRGIRFGREVPVYMVSEDGASVYSASEVGREEFPDRDATVRGAVSIGRRLIDPLSELVKIDPKSIGVGQYQHDVDQGKLRRSLDETVESCVNRVGVNLNTASRHLLAYVSGLGPALARSVVEYRAANGEFRSRRDLLKVPRLGAKAFEQCAGFLRIPGASDPLDASAVHPESYPVVGRMASDLGVRVADLLSSAELRAKIDLQRYVTERTGLPTLRDILSELARPGLDPRGEARIFEFADVHSIDGLREGMVLPGIVTNVAAFGAFVDIGVKQDGLVHVSELSDRYVASPSDAVRLRQQVRVRVVSVDRRRGRIGLSMRGLDG</sequence>
<dbReference type="RefSeq" id="WP_019246196.1">
    <property type="nucleotide sequence ID" value="NZ_CAPH01000013.1"/>
</dbReference>
<dbReference type="SUPFAM" id="SSF50249">
    <property type="entry name" value="Nucleic acid-binding proteins"/>
    <property type="match status" value="1"/>
</dbReference>
<dbReference type="PANTHER" id="PTHR10724">
    <property type="entry name" value="30S RIBOSOMAL PROTEIN S1"/>
    <property type="match status" value="1"/>
</dbReference>
<dbReference type="SUPFAM" id="SSF53098">
    <property type="entry name" value="Ribonuclease H-like"/>
    <property type="match status" value="1"/>
</dbReference>
<reference evidence="2" key="1">
    <citation type="journal article" date="2022" name="Cell">
        <title>Design, construction, and in vivo augmentation of a complex gut microbiome.</title>
        <authorList>
            <person name="Cheng A.G."/>
            <person name="Ho P.Y."/>
            <person name="Aranda-Diaz A."/>
            <person name="Jain S."/>
            <person name="Yu F.B."/>
            <person name="Meng X."/>
            <person name="Wang M."/>
            <person name="Iakiviak M."/>
            <person name="Nagashima K."/>
            <person name="Zhao A."/>
            <person name="Murugkar P."/>
            <person name="Patil A."/>
            <person name="Atabakhsh K."/>
            <person name="Weakley A."/>
            <person name="Yan J."/>
            <person name="Brumbaugh A.R."/>
            <person name="Higginbottom S."/>
            <person name="Dimas A."/>
            <person name="Shiver A.L."/>
            <person name="Deutschbauer A."/>
            <person name="Neff N."/>
            <person name="Sonnenburg J.L."/>
            <person name="Huang K.C."/>
            <person name="Fischbach M.A."/>
        </authorList>
    </citation>
    <scope>NUCLEOTIDE SEQUENCE</scope>
    <source>
        <strain evidence="2">AP11</strain>
    </source>
</reference>
<evidence type="ECO:0000259" key="1">
    <source>
        <dbReference type="PROSITE" id="PS50126"/>
    </source>
</evidence>
<dbReference type="Pfam" id="PF22706">
    <property type="entry name" value="Tex_central_region"/>
    <property type="match status" value="1"/>
</dbReference>
<dbReference type="Gene3D" id="1.10.10.650">
    <property type="entry name" value="RuvA domain 2-like"/>
    <property type="match status" value="1"/>
</dbReference>
<dbReference type="Pfam" id="PF16921">
    <property type="entry name" value="Tex_YqgF"/>
    <property type="match status" value="1"/>
</dbReference>
<dbReference type="Pfam" id="PF12836">
    <property type="entry name" value="HHH_3"/>
    <property type="match status" value="1"/>
</dbReference>
<gene>
    <name evidence="2" type="ORF">NQ491_06895</name>
</gene>
<dbReference type="InterPro" id="IPR023323">
    <property type="entry name" value="Tex-like_dom_sf"/>
</dbReference>
<dbReference type="Pfam" id="PF17674">
    <property type="entry name" value="HHH_9"/>
    <property type="match status" value="1"/>
</dbReference>
<dbReference type="GeneID" id="82891447"/>
<dbReference type="InterPro" id="IPR032639">
    <property type="entry name" value="Tex_YqgF"/>
</dbReference>
<dbReference type="InterPro" id="IPR006641">
    <property type="entry name" value="YqgF/RNaseH-like_dom"/>
</dbReference>
<dbReference type="InterPro" id="IPR041692">
    <property type="entry name" value="HHH_9"/>
</dbReference>
<dbReference type="SUPFAM" id="SSF47781">
    <property type="entry name" value="RuvA domain 2-like"/>
    <property type="match status" value="2"/>
</dbReference>
<feature type="domain" description="S1 motif" evidence="1">
    <location>
        <begin position="640"/>
        <end position="709"/>
    </location>
</feature>
<organism evidence="2 3">
    <name type="scientific">Alistipes ihumii AP11</name>
    <dbReference type="NCBI Taxonomy" id="1211813"/>
    <lineage>
        <taxon>Bacteria</taxon>
        <taxon>Pseudomonadati</taxon>
        <taxon>Bacteroidota</taxon>
        <taxon>Bacteroidia</taxon>
        <taxon>Bacteroidales</taxon>
        <taxon>Rikenellaceae</taxon>
        <taxon>Alistipes</taxon>
    </lineage>
</organism>
<dbReference type="Proteomes" id="UP001059295">
    <property type="component" value="Chromosome"/>
</dbReference>
<dbReference type="Gene3D" id="1.10.3500.10">
    <property type="entry name" value="Tex N-terminal region-like"/>
    <property type="match status" value="1"/>
</dbReference>
<keyword evidence="3" id="KW-1185">Reference proteome</keyword>
<protein>
    <submittedName>
        <fullName evidence="2">RNA-binding transcriptional accessory protein</fullName>
    </submittedName>
</protein>
<dbReference type="InterPro" id="IPR055179">
    <property type="entry name" value="Tex-like_central_region"/>
</dbReference>
<dbReference type="InterPro" id="IPR012337">
    <property type="entry name" value="RNaseH-like_sf"/>
</dbReference>
<dbReference type="PANTHER" id="PTHR10724:SF10">
    <property type="entry name" value="S1 RNA-BINDING DOMAIN-CONTAINING PROTEIN 1"/>
    <property type="match status" value="1"/>
</dbReference>
<proteinExistence type="predicted"/>
<dbReference type="Gene3D" id="1.10.150.310">
    <property type="entry name" value="Tex RuvX-like domain-like"/>
    <property type="match status" value="1"/>
</dbReference>
<dbReference type="SUPFAM" id="SSF158832">
    <property type="entry name" value="Tex N-terminal region-like"/>
    <property type="match status" value="1"/>
</dbReference>
<dbReference type="InterPro" id="IPR050437">
    <property type="entry name" value="Ribos_protein_bS1-like"/>
</dbReference>
<accession>A0ABY5UWR3</accession>
<dbReference type="InterPro" id="IPR003029">
    <property type="entry name" value="S1_domain"/>
</dbReference>
<dbReference type="InterPro" id="IPR023319">
    <property type="entry name" value="Tex-like_HTH_dom_sf"/>
</dbReference>
<dbReference type="InterPro" id="IPR010994">
    <property type="entry name" value="RuvA_2-like"/>
</dbReference>
<dbReference type="SMART" id="SM00316">
    <property type="entry name" value="S1"/>
    <property type="match status" value="1"/>
</dbReference>
<evidence type="ECO:0000313" key="2">
    <source>
        <dbReference type="EMBL" id="UWN56393.1"/>
    </source>
</evidence>
<dbReference type="InterPro" id="IPR012340">
    <property type="entry name" value="NA-bd_OB-fold"/>
</dbReference>
<name>A0ABY5UWR3_9BACT</name>